<reference evidence="4" key="1">
    <citation type="submission" date="2016-10" db="EMBL/GenBank/DDBJ databases">
        <authorList>
            <person name="Varghese N."/>
            <person name="Submissions S."/>
        </authorList>
    </citation>
    <scope>NUCLEOTIDE SEQUENCE [LARGE SCALE GENOMIC DNA]</scope>
    <source>
        <strain evidence="4">DSM 24740</strain>
    </source>
</reference>
<dbReference type="EMBL" id="FOFB01000010">
    <property type="protein sequence ID" value="SEQ45293.1"/>
    <property type="molecule type" value="Genomic_DNA"/>
</dbReference>
<dbReference type="SUPFAM" id="SSF82171">
    <property type="entry name" value="DPP6 N-terminal domain-like"/>
    <property type="match status" value="1"/>
</dbReference>
<dbReference type="OrthoDB" id="9799878at2"/>
<feature type="signal peptide" evidence="2">
    <location>
        <begin position="1"/>
        <end position="18"/>
    </location>
</feature>
<dbReference type="RefSeq" id="WP_090168032.1">
    <property type="nucleotide sequence ID" value="NZ_FOFB01000010.1"/>
</dbReference>
<dbReference type="STRING" id="478744.SAMN05444359_11043"/>
<evidence type="ECO:0000256" key="1">
    <source>
        <dbReference type="ARBA" id="ARBA00009820"/>
    </source>
</evidence>
<proteinExistence type="inferred from homology"/>
<gene>
    <name evidence="3" type="ORF">SAMN05444359_11043</name>
</gene>
<evidence type="ECO:0000256" key="2">
    <source>
        <dbReference type="SAM" id="SignalP"/>
    </source>
</evidence>
<dbReference type="Gene3D" id="2.120.10.30">
    <property type="entry name" value="TolB, C-terminal domain"/>
    <property type="match status" value="1"/>
</dbReference>
<name>A0A1H9G5G5_9BACT</name>
<keyword evidence="4" id="KW-1185">Reference proteome</keyword>
<protein>
    <submittedName>
        <fullName evidence="3">WD40-like Beta Propeller Repeat</fullName>
    </submittedName>
</protein>
<organism evidence="3 4">
    <name type="scientific">Neolewinella agarilytica</name>
    <dbReference type="NCBI Taxonomy" id="478744"/>
    <lineage>
        <taxon>Bacteria</taxon>
        <taxon>Pseudomonadati</taxon>
        <taxon>Bacteroidota</taxon>
        <taxon>Saprospiria</taxon>
        <taxon>Saprospirales</taxon>
        <taxon>Lewinellaceae</taxon>
        <taxon>Neolewinella</taxon>
    </lineage>
</organism>
<accession>A0A1H9G5G5</accession>
<evidence type="ECO:0000313" key="3">
    <source>
        <dbReference type="EMBL" id="SEQ45293.1"/>
    </source>
</evidence>
<dbReference type="PANTHER" id="PTHR36842">
    <property type="entry name" value="PROTEIN TOLB HOMOLOG"/>
    <property type="match status" value="1"/>
</dbReference>
<keyword evidence="2" id="KW-0732">Signal</keyword>
<evidence type="ECO:0000313" key="4">
    <source>
        <dbReference type="Proteomes" id="UP000199021"/>
    </source>
</evidence>
<dbReference type="Proteomes" id="UP000199021">
    <property type="component" value="Unassembled WGS sequence"/>
</dbReference>
<comment type="similarity">
    <text evidence="1">Belongs to the TolB family.</text>
</comment>
<dbReference type="InterPro" id="IPR011659">
    <property type="entry name" value="WD40"/>
</dbReference>
<dbReference type="InterPro" id="IPR011042">
    <property type="entry name" value="6-blade_b-propeller_TolB-like"/>
</dbReference>
<dbReference type="AlphaFoldDB" id="A0A1H9G5G5"/>
<sequence length="953" mass="105610">MRYLPLLILLLLCTCVRAQIGLHPPAVDWQKIETTEGRVLFPKGYEARAKRVATLIELLNEKHTRSIGEQQFDVDIVLQTPNMTINGFVGLAPFRSGFFATPPQSFSLLSTADWMDLLTIHEFRHVQQNSNERRGLTKLVSYLQGQFGWAVLSGIAVPNWFAEGDATIYETAMSPGGRGRTPAFSGTLRSLLAEDIIYKYPVARNNSFRRIVPDHYRYGYGMLAYARERYGNDVWRKVLHQGAAQGGLLYSFSRALKKETGLSTPELYATTMADLKAAQDSLTAARAPFIEGQPIGATRKDIVNYRFPAMDGEGRLMALRSGFKVLPQLVEIDPAGGPDRVVTNVGIQREPYVDVRGKFAVWMERRQHPRYTNLQFSDIILYELGSGRKRQLTEKGKYVSPSLSFDGRQIVSVYHDPLAGPPEIVILNTVSGEVESRFRRNATSVSFPRFSPDGKTVYFFDQQYSGIAIMALDLASGQTTTLKERSPEAIDLLRVAPGGTLVYASGRDGVDNIYQLEPASGDIVQLTNVAVGATMPLLTKDGYLIYSTPTPKGLRLQRLAFGGDKNLNGVYGGLYAGIPGGLLPAGPSYYERAAGFVEEAVDLSSTVEAKEYPVSDFSDNLGGIKLHSWSYNGSYVSPGAIIAATNALNTIAIDVDGQYNLNEKRSAASASVNYGGLFPVLRAAVELRDRNYSTFRAGVDTVFNRVNLNQLTVSGGLRVPLTWVSGNFQTNLTPAAEYTYYALSNNEGGELPDNFGGLGFQLTFSSFQRLAYQQVQSRLGASLFLRYDQGFGEEDLGDRFLLRSAINLPGLFATHGLKLDFDYQREPIRNAYQFPDAFRYARGYVAPAADRVYRLGVNYQLPILYPDFGIAGVTYFQRVRLNAFYDYHNYSLEGTSIQNISASSVGGQFLFDNVWLNAQDITVGFELAYRLDQDLFSGEANDLRFRFLVSGGF</sequence>
<dbReference type="InParanoid" id="A0A1H9G5G5"/>
<dbReference type="Pfam" id="PF07676">
    <property type="entry name" value="PD40"/>
    <property type="match status" value="1"/>
</dbReference>
<feature type="chain" id="PRO_5011732317" evidence="2">
    <location>
        <begin position="19"/>
        <end position="953"/>
    </location>
</feature>